<dbReference type="PANTHER" id="PTHR43546">
    <property type="entry name" value="UPF0173 METAL-DEPENDENT HYDROLASE MJ1163-RELATED"/>
    <property type="match status" value="1"/>
</dbReference>
<keyword evidence="2" id="KW-1185">Reference proteome</keyword>
<dbReference type="PANTHER" id="PTHR43546:SF3">
    <property type="entry name" value="UPF0173 METAL-DEPENDENT HYDROLASE MJ1163"/>
    <property type="match status" value="1"/>
</dbReference>
<gene>
    <name evidence="1" type="ORF">QWY28_13630</name>
</gene>
<name>A0ABT8FIN3_9ACTN</name>
<reference evidence="1" key="1">
    <citation type="submission" date="2023-06" db="EMBL/GenBank/DDBJ databases">
        <title>Draft genome sequence of Nocardioides sp. SOB77.</title>
        <authorList>
            <person name="Zhang G."/>
        </authorList>
    </citation>
    <scope>NUCLEOTIDE SEQUENCE</scope>
    <source>
        <strain evidence="1">SOB77</strain>
    </source>
</reference>
<dbReference type="RefSeq" id="WP_300953096.1">
    <property type="nucleotide sequence ID" value="NZ_JAUHJQ010000005.1"/>
</dbReference>
<dbReference type="Proteomes" id="UP001168620">
    <property type="component" value="Unassembled WGS sequence"/>
</dbReference>
<protein>
    <recommendedName>
        <fullName evidence="3">MBL fold metallo-hydrolase</fullName>
    </recommendedName>
</protein>
<evidence type="ECO:0000313" key="2">
    <source>
        <dbReference type="Proteomes" id="UP001168620"/>
    </source>
</evidence>
<dbReference type="EMBL" id="JAUHJQ010000005">
    <property type="protein sequence ID" value="MDN4173997.1"/>
    <property type="molecule type" value="Genomic_DNA"/>
</dbReference>
<dbReference type="InterPro" id="IPR050114">
    <property type="entry name" value="UPF0173_UPF0282_UlaG_hydrolase"/>
</dbReference>
<proteinExistence type="predicted"/>
<accession>A0ABT8FIN3</accession>
<organism evidence="1 2">
    <name type="scientific">Nocardioides oceani</name>
    <dbReference type="NCBI Taxonomy" id="3058369"/>
    <lineage>
        <taxon>Bacteria</taxon>
        <taxon>Bacillati</taxon>
        <taxon>Actinomycetota</taxon>
        <taxon>Actinomycetes</taxon>
        <taxon>Propionibacteriales</taxon>
        <taxon>Nocardioidaceae</taxon>
        <taxon>Nocardioides</taxon>
    </lineage>
</organism>
<dbReference type="SUPFAM" id="SSF56281">
    <property type="entry name" value="Metallo-hydrolase/oxidoreductase"/>
    <property type="match status" value="1"/>
</dbReference>
<dbReference type="Gene3D" id="3.60.15.10">
    <property type="entry name" value="Ribonuclease Z/Hydroxyacylglutathione hydrolase-like"/>
    <property type="match status" value="1"/>
</dbReference>
<evidence type="ECO:0008006" key="3">
    <source>
        <dbReference type="Google" id="ProtNLM"/>
    </source>
</evidence>
<sequence>MRLKPGRPDLHRHASRHDVPPAAEGVLGVTFLGVSTLLVSDGTSAVLTDGFFSRPGLLQVGIGRIAPDPARIDTALARALGDAGVDRLEAVVPVHSHYDHALDSAVVAERTGALLVGGTSTANVGRGGGLAPDRVRVVSSGDTLTCGSFTLAFVASAHCPPDRFPGTIEAPVVPPARAAAYRCGEAWSILLTHVPSGRTALVQGSAGYVAGSLAGHRADVVYLGVGQLGVQPTAYLEAYWEHTVRAVGARRVVLTHWDDFFRPLDRPLRALPYAGDDLDVTIRTLDRLATADGVTVHLPTLWRREDPWSGLPG</sequence>
<dbReference type="InterPro" id="IPR036866">
    <property type="entry name" value="RibonucZ/Hydroxyglut_hydro"/>
</dbReference>
<evidence type="ECO:0000313" key="1">
    <source>
        <dbReference type="EMBL" id="MDN4173997.1"/>
    </source>
</evidence>
<comment type="caution">
    <text evidence="1">The sequence shown here is derived from an EMBL/GenBank/DDBJ whole genome shotgun (WGS) entry which is preliminary data.</text>
</comment>